<keyword evidence="2" id="KW-1185">Reference proteome</keyword>
<dbReference type="AlphaFoldDB" id="A0A9Q3BUZ7"/>
<dbReference type="OrthoDB" id="2801217at2759"/>
<accession>A0A9Q3BUZ7</accession>
<gene>
    <name evidence="1" type="ORF">O181_012651</name>
</gene>
<name>A0A9Q3BUZ7_9BASI</name>
<evidence type="ECO:0000313" key="1">
    <source>
        <dbReference type="EMBL" id="MBW0472936.1"/>
    </source>
</evidence>
<evidence type="ECO:0008006" key="3">
    <source>
        <dbReference type="Google" id="ProtNLM"/>
    </source>
</evidence>
<protein>
    <recommendedName>
        <fullName evidence="3">Reverse transcriptase Ty1/copia-type domain-containing protein</fullName>
    </recommendedName>
</protein>
<sequence length="125" mass="14487">MHIHVNNAFIIGVSRTDILKLLESLKKHYSLKIKEKPTQHLCCNLKWKDYGAILVHQANFCDKRLSEFNMSDSNPVKTPTPFNLHYKPLTTASNFELRIMQKAMGMLNYLALHTRPINHATKQLQ</sequence>
<proteinExistence type="predicted"/>
<comment type="caution">
    <text evidence="1">The sequence shown here is derived from an EMBL/GenBank/DDBJ whole genome shotgun (WGS) entry which is preliminary data.</text>
</comment>
<organism evidence="1 2">
    <name type="scientific">Austropuccinia psidii MF-1</name>
    <dbReference type="NCBI Taxonomy" id="1389203"/>
    <lineage>
        <taxon>Eukaryota</taxon>
        <taxon>Fungi</taxon>
        <taxon>Dikarya</taxon>
        <taxon>Basidiomycota</taxon>
        <taxon>Pucciniomycotina</taxon>
        <taxon>Pucciniomycetes</taxon>
        <taxon>Pucciniales</taxon>
        <taxon>Sphaerophragmiaceae</taxon>
        <taxon>Austropuccinia</taxon>
    </lineage>
</organism>
<reference evidence="1" key="1">
    <citation type="submission" date="2021-03" db="EMBL/GenBank/DDBJ databases">
        <title>Draft genome sequence of rust myrtle Austropuccinia psidii MF-1, a brazilian biotype.</title>
        <authorList>
            <person name="Quecine M.C."/>
            <person name="Pachon D.M.R."/>
            <person name="Bonatelli M.L."/>
            <person name="Correr F.H."/>
            <person name="Franceschini L.M."/>
            <person name="Leite T.F."/>
            <person name="Margarido G.R.A."/>
            <person name="Almeida C.A."/>
            <person name="Ferrarezi J.A."/>
            <person name="Labate C.A."/>
        </authorList>
    </citation>
    <scope>NUCLEOTIDE SEQUENCE</scope>
    <source>
        <strain evidence="1">MF-1</strain>
    </source>
</reference>
<evidence type="ECO:0000313" key="2">
    <source>
        <dbReference type="Proteomes" id="UP000765509"/>
    </source>
</evidence>
<dbReference type="EMBL" id="AVOT02003250">
    <property type="protein sequence ID" value="MBW0472936.1"/>
    <property type="molecule type" value="Genomic_DNA"/>
</dbReference>
<dbReference type="Proteomes" id="UP000765509">
    <property type="component" value="Unassembled WGS sequence"/>
</dbReference>